<gene>
    <name evidence="3" type="ORF">SAMN05444165_3430</name>
</gene>
<keyword evidence="2" id="KW-0564">Palmitate</keyword>
<comment type="subcellular location">
    <subcellularLocation>
        <location evidence="2">Cell membrane</location>
        <topology evidence="2">Lipid-anchor</topology>
    </subcellularLocation>
</comment>
<name>A0A1N6JQA0_9BURK</name>
<dbReference type="Gene3D" id="2.20.200.10">
    <property type="entry name" value="Outer membrane efflux proteins (OEP)"/>
    <property type="match status" value="1"/>
</dbReference>
<dbReference type="SUPFAM" id="SSF56954">
    <property type="entry name" value="Outer membrane efflux proteins (OEP)"/>
    <property type="match status" value="1"/>
</dbReference>
<dbReference type="GO" id="GO:0015562">
    <property type="term" value="F:efflux transmembrane transporter activity"/>
    <property type="evidence" value="ECO:0007669"/>
    <property type="project" value="InterPro"/>
</dbReference>
<dbReference type="EMBL" id="FSRU01000001">
    <property type="protein sequence ID" value="SIO46413.1"/>
    <property type="molecule type" value="Genomic_DNA"/>
</dbReference>
<keyword evidence="2" id="KW-0472">Membrane</keyword>
<dbReference type="PANTHER" id="PTHR30203">
    <property type="entry name" value="OUTER MEMBRANE CATION EFFLUX PROTEIN"/>
    <property type="match status" value="1"/>
</dbReference>
<dbReference type="Gene3D" id="1.20.1600.10">
    <property type="entry name" value="Outer membrane efflux proteins (OEP)"/>
    <property type="match status" value="1"/>
</dbReference>
<keyword evidence="2" id="KW-0812">Transmembrane</keyword>
<dbReference type="Proteomes" id="UP000185151">
    <property type="component" value="Unassembled WGS sequence"/>
</dbReference>
<organism evidence="3 4">
    <name type="scientific">Paraburkholderia phenazinium</name>
    <dbReference type="NCBI Taxonomy" id="60549"/>
    <lineage>
        <taxon>Bacteria</taxon>
        <taxon>Pseudomonadati</taxon>
        <taxon>Pseudomonadota</taxon>
        <taxon>Betaproteobacteria</taxon>
        <taxon>Burkholderiales</taxon>
        <taxon>Burkholderiaceae</taxon>
        <taxon>Paraburkholderia</taxon>
    </lineage>
</organism>
<dbReference type="AlphaFoldDB" id="A0A1N6JQA0"/>
<protein>
    <submittedName>
        <fullName evidence="3">Efflux transporter, outer membrane factor (OMF) lipoprotein, NodT family</fullName>
    </submittedName>
</protein>
<accession>A0A1N6JQA0</accession>
<evidence type="ECO:0000256" key="1">
    <source>
        <dbReference type="ARBA" id="ARBA00007613"/>
    </source>
</evidence>
<dbReference type="InterPro" id="IPR010131">
    <property type="entry name" value="MdtP/NodT-like"/>
</dbReference>
<comment type="similarity">
    <text evidence="1 2">Belongs to the outer membrane factor (OMF) (TC 1.B.17) family.</text>
</comment>
<dbReference type="Pfam" id="PF02321">
    <property type="entry name" value="OEP"/>
    <property type="match status" value="2"/>
</dbReference>
<keyword evidence="4" id="KW-1185">Reference proteome</keyword>
<keyword evidence="2 3" id="KW-0449">Lipoprotein</keyword>
<dbReference type="NCBIfam" id="TIGR01845">
    <property type="entry name" value="outer_NodT"/>
    <property type="match status" value="1"/>
</dbReference>
<sequence length="497" mass="52668">MSPSAKGAAMKRSVKHAVSLALVSACMGCAMGPNYVKPVVATPAGWHPEAPWQTAQPQDDALRGDWWTLFNDPALDGLEQKAAGANPTLKAAFEHYTQSEAELGEVKSAEMPSVGLGAAASRSRISGNRPLQSYAIPNTSIVQNDIQVGIQASYEVDLFGRVRREVEASKADSEQSKADFQNMELVIAAEVATTYFNVRELDEETAVVDSMVTYEQAALKFVASRYRDGDASGLDLSQQQAELAATTTQRELLAEQRARAEHALATLTGTPAPDFQLAAGAMPTRIPAVPVGIPSGLLQRRPDIAAAERAVAAANARIGVARSAYYPNIVLSPSVAFESVAGGSLFTASSLLWSLGGSAFENVFEGGKIVAMNRFAEAGYRASVDDYSATVLKAFQEVQDGMSSMSYLGKAADESVAATRSADHVLSIATERYQDGLANYLDVIDAQQALLTQRRLNTTIRGEQLAQSVFLIKALGGGWGASSSMAKTPDAGHNPAS</sequence>
<dbReference type="PANTHER" id="PTHR30203:SF33">
    <property type="entry name" value="BLR4455 PROTEIN"/>
    <property type="match status" value="1"/>
</dbReference>
<proteinExistence type="inferred from homology"/>
<reference evidence="3 4" key="1">
    <citation type="submission" date="2016-11" db="EMBL/GenBank/DDBJ databases">
        <authorList>
            <person name="Jaros S."/>
            <person name="Januszkiewicz K."/>
            <person name="Wedrychowicz H."/>
        </authorList>
    </citation>
    <scope>NUCLEOTIDE SEQUENCE [LARGE SCALE GENOMIC DNA]</scope>
    <source>
        <strain evidence="3 4">GAS95</strain>
    </source>
</reference>
<dbReference type="PROSITE" id="PS51257">
    <property type="entry name" value="PROKAR_LIPOPROTEIN"/>
    <property type="match status" value="1"/>
</dbReference>
<keyword evidence="2" id="KW-1134">Transmembrane beta strand</keyword>
<dbReference type="InterPro" id="IPR003423">
    <property type="entry name" value="OMP_efflux"/>
</dbReference>
<evidence type="ECO:0000313" key="4">
    <source>
        <dbReference type="Proteomes" id="UP000185151"/>
    </source>
</evidence>
<dbReference type="GO" id="GO:0005886">
    <property type="term" value="C:plasma membrane"/>
    <property type="evidence" value="ECO:0007669"/>
    <property type="project" value="UniProtKB-SubCell"/>
</dbReference>
<evidence type="ECO:0000313" key="3">
    <source>
        <dbReference type="EMBL" id="SIO46413.1"/>
    </source>
</evidence>
<evidence type="ECO:0000256" key="2">
    <source>
        <dbReference type="RuleBase" id="RU362097"/>
    </source>
</evidence>